<dbReference type="GeneTree" id="ENSGT00970000196860"/>
<dbReference type="AlphaFoldDB" id="A0A8C7N8V9"/>
<keyword evidence="2" id="KW-1185">Reference proteome</keyword>
<dbReference type="Ensembl" id="ENSOKIT00005117137.1">
    <property type="protein sequence ID" value="ENSOKIP00005109349.1"/>
    <property type="gene ID" value="ENSOKIG00005047847.1"/>
</dbReference>
<accession>A0A8C7N8V9</accession>
<dbReference type="Proteomes" id="UP000694557">
    <property type="component" value="Unassembled WGS sequence"/>
</dbReference>
<sequence>VPCVYKRKTSRSLTPLEVLDRAAKEVKEGKSIRAAAMEYFVLLSDTEEVKKEETNRHRHKVLSDDMESELAKNFKNFTDQHTFKIYNIPQPHSMTYEHHRPLSQDRSIHLPQGGSIYPGLCSIYPVVHEFTLFEKSNQISSYLYNRGVPQLTDSYSYEFYDQVCCYMHCACNTA</sequence>
<reference evidence="1" key="2">
    <citation type="submission" date="2025-09" db="UniProtKB">
        <authorList>
            <consortium name="Ensembl"/>
        </authorList>
    </citation>
    <scope>IDENTIFICATION</scope>
</reference>
<evidence type="ECO:0000313" key="2">
    <source>
        <dbReference type="Proteomes" id="UP000694557"/>
    </source>
</evidence>
<organism evidence="1 2">
    <name type="scientific">Oncorhynchus kisutch</name>
    <name type="common">Coho salmon</name>
    <name type="synonym">Salmo kisutch</name>
    <dbReference type="NCBI Taxonomy" id="8019"/>
    <lineage>
        <taxon>Eukaryota</taxon>
        <taxon>Metazoa</taxon>
        <taxon>Chordata</taxon>
        <taxon>Craniata</taxon>
        <taxon>Vertebrata</taxon>
        <taxon>Euteleostomi</taxon>
        <taxon>Actinopterygii</taxon>
        <taxon>Neopterygii</taxon>
        <taxon>Teleostei</taxon>
        <taxon>Protacanthopterygii</taxon>
        <taxon>Salmoniformes</taxon>
        <taxon>Salmonidae</taxon>
        <taxon>Salmoninae</taxon>
        <taxon>Oncorhynchus</taxon>
    </lineage>
</organism>
<name>A0A8C7N8V9_ONCKI</name>
<reference evidence="1" key="1">
    <citation type="submission" date="2025-08" db="UniProtKB">
        <authorList>
            <consortium name="Ensembl"/>
        </authorList>
    </citation>
    <scope>IDENTIFICATION</scope>
</reference>
<proteinExistence type="predicted"/>
<protein>
    <submittedName>
        <fullName evidence="1">Uncharacterized protein</fullName>
    </submittedName>
</protein>
<evidence type="ECO:0000313" key="1">
    <source>
        <dbReference type="Ensembl" id="ENSOKIP00005109349.1"/>
    </source>
</evidence>